<gene>
    <name evidence="1" type="ORF">ACFQKD_04110</name>
</gene>
<reference evidence="1 2" key="1">
    <citation type="journal article" date="2019" name="Int. J. Syst. Evol. Microbiol.">
        <title>The Global Catalogue of Microorganisms (GCM) 10K type strain sequencing project: providing services to taxonomists for standard genome sequencing and annotation.</title>
        <authorList>
            <consortium name="The Broad Institute Genomics Platform"/>
            <consortium name="The Broad Institute Genome Sequencing Center for Infectious Disease"/>
            <person name="Wu L."/>
            <person name="Ma J."/>
        </authorList>
    </citation>
    <scope>NUCLEOTIDE SEQUENCE [LARGE SCALE GENOMIC DNA]</scope>
    <source>
        <strain evidence="1 2">DT55</strain>
    </source>
</reference>
<dbReference type="PROSITE" id="PS51318">
    <property type="entry name" value="TAT"/>
    <property type="match status" value="1"/>
</dbReference>
<sequence length="366" mass="39189">MHTRHTRHTRRRFLGGVGAAGVAALAGCTGGAVPGSGGDGVADLFDSGPPTRDDPLYQPLDAAAVRDATVSGGPGKDGIPSVDQPQFAAADDVTLADDRIVFGYAGETDVKAYPQHVLVWHEVANDTLDGTNVAVTYCPLTGTAMGFERGDTTFGVSGRLVNNNLVMYDRATDSRWPQVLATAVSGPHEGDQLREVRLVWTTWGQWRRAHPDTQVMTENTGYARRYGADPYGNYNPTSGYYAAESRTLFAPLDDGWRDVQSDAKRVVFAARTADRALAFDRPAVMRADLLATDDGAFLAAYDPTLNTAHVYRAGEATVEPSGEKDGRFLVDGAVHDAAALPLAPVYSFDAMWHAVGGFYPEAAYVS</sequence>
<protein>
    <submittedName>
        <fullName evidence="1">DUF3179 domain-containing protein</fullName>
    </submittedName>
</protein>
<keyword evidence="2" id="KW-1185">Reference proteome</keyword>
<dbReference type="PROSITE" id="PS51257">
    <property type="entry name" value="PROKAR_LIPOPROTEIN"/>
    <property type="match status" value="1"/>
</dbReference>
<dbReference type="Proteomes" id="UP001596388">
    <property type="component" value="Unassembled WGS sequence"/>
</dbReference>
<proteinExistence type="predicted"/>
<dbReference type="InterPro" id="IPR021516">
    <property type="entry name" value="DUF3179"/>
</dbReference>
<name>A0ABD5WSG0_9EURY</name>
<comment type="caution">
    <text evidence="1">The sequence shown here is derived from an EMBL/GenBank/DDBJ whole genome shotgun (WGS) entry which is preliminary data.</text>
</comment>
<evidence type="ECO:0000313" key="1">
    <source>
        <dbReference type="EMBL" id="MFC7096479.1"/>
    </source>
</evidence>
<dbReference type="GeneID" id="79269631"/>
<organism evidence="1 2">
    <name type="scientific">Halobaculum marinum</name>
    <dbReference type="NCBI Taxonomy" id="3031996"/>
    <lineage>
        <taxon>Archaea</taxon>
        <taxon>Methanobacteriati</taxon>
        <taxon>Methanobacteriota</taxon>
        <taxon>Stenosarchaea group</taxon>
        <taxon>Halobacteria</taxon>
        <taxon>Halobacteriales</taxon>
        <taxon>Haloferacaceae</taxon>
        <taxon>Halobaculum</taxon>
    </lineage>
</organism>
<dbReference type="InterPro" id="IPR006311">
    <property type="entry name" value="TAT_signal"/>
</dbReference>
<dbReference type="Pfam" id="PF11376">
    <property type="entry name" value="DUF3179"/>
    <property type="match status" value="1"/>
</dbReference>
<accession>A0ABD5WSG0</accession>
<dbReference type="EMBL" id="JBHTAG010000002">
    <property type="protein sequence ID" value="MFC7096479.1"/>
    <property type="molecule type" value="Genomic_DNA"/>
</dbReference>
<dbReference type="AlphaFoldDB" id="A0ABD5WSG0"/>
<dbReference type="RefSeq" id="WP_276239049.1">
    <property type="nucleotide sequence ID" value="NZ_CP119989.1"/>
</dbReference>
<evidence type="ECO:0000313" key="2">
    <source>
        <dbReference type="Proteomes" id="UP001596388"/>
    </source>
</evidence>